<evidence type="ECO:0000256" key="2">
    <source>
        <dbReference type="SAM" id="Phobius"/>
    </source>
</evidence>
<feature type="compositionally biased region" description="Basic and acidic residues" evidence="1">
    <location>
        <begin position="463"/>
        <end position="472"/>
    </location>
</feature>
<feature type="compositionally biased region" description="Basic and acidic residues" evidence="1">
    <location>
        <begin position="312"/>
        <end position="346"/>
    </location>
</feature>
<proteinExistence type="predicted"/>
<comment type="caution">
    <text evidence="3">The sequence shown here is derived from an EMBL/GenBank/DDBJ whole genome shotgun (WGS) entry which is preliminary data.</text>
</comment>
<reference evidence="3 4" key="1">
    <citation type="submission" date="2021-01" db="EMBL/GenBank/DDBJ databases">
        <title>Whole genome shotgun sequence of Actinoplanes couchii NBRC 106145.</title>
        <authorList>
            <person name="Komaki H."/>
            <person name="Tamura T."/>
        </authorList>
    </citation>
    <scope>NUCLEOTIDE SEQUENCE [LARGE SCALE GENOMIC DNA]</scope>
    <source>
        <strain evidence="3 4">NBRC 106145</strain>
    </source>
</reference>
<protein>
    <submittedName>
        <fullName evidence="3">Uncharacterized protein</fullName>
    </submittedName>
</protein>
<organism evidence="3 4">
    <name type="scientific">Actinoplanes couchii</name>
    <dbReference type="NCBI Taxonomy" id="403638"/>
    <lineage>
        <taxon>Bacteria</taxon>
        <taxon>Bacillati</taxon>
        <taxon>Actinomycetota</taxon>
        <taxon>Actinomycetes</taxon>
        <taxon>Micromonosporales</taxon>
        <taxon>Micromonosporaceae</taxon>
        <taxon>Actinoplanes</taxon>
    </lineage>
</organism>
<dbReference type="EMBL" id="BOMG01000027">
    <property type="protein sequence ID" value="GID53415.1"/>
    <property type="molecule type" value="Genomic_DNA"/>
</dbReference>
<dbReference type="InterPro" id="IPR008910">
    <property type="entry name" value="MSC_TM_helix"/>
</dbReference>
<dbReference type="Pfam" id="PF05552">
    <property type="entry name" value="MS_channel_1st_1"/>
    <property type="match status" value="2"/>
</dbReference>
<feature type="transmembrane region" description="Helical" evidence="2">
    <location>
        <begin position="141"/>
        <end position="159"/>
    </location>
</feature>
<gene>
    <name evidence="3" type="ORF">Aco03nite_018190</name>
</gene>
<sequence length="555" mass="58052">MTGLDDMWRSVVLFLPSACAFLVILVAGYLLARLARTVTAKALRRLGFDKAVQRGRVLGPGVPGATDVCARLVFLAVLLISLQLAFGLWGPNPASDLLDAIIAWLPRLFVAIVIVVVTAAAAGAAHDLIVAVLGGLGYARVLARAAAGVIVTLGVIAGLDQIGVATSVTRPLLIAILATVAGVIVVGVGGGLIRPMQRRWEGWLDRAATESATIREQARTHAQSAAVREEARAHAESAAVREEARAHAESAVVLEEARTQAESAAREGAWAQESAAGPSAVELSAVELSAVGAFAGEAGVERSGSERLTVPMRERRAPVPEREAPDPGRSDPGPDRSDPVSERKAPVAEAAPVTEDWEARWAKEARRVPEPEEDRTQVINLAGTAVLTPGVRPPTAPAPDEDPTVPNLLLGEPLGKVEEEPTRFLGGDRGTGEQGTSDRGTGDRGTGEQGTGEQGIGGQGKSGRGEGDRGKEGQGASGNRGSAQSDETTVVYGTGQDTTVVVGPEARPGERRKERAGDRPEVRSGDQPGERADERPGERADERADERTVERPKNG</sequence>
<feature type="region of interest" description="Disordered" evidence="1">
    <location>
        <begin position="299"/>
        <end position="555"/>
    </location>
</feature>
<dbReference type="Proteomes" id="UP000612282">
    <property type="component" value="Unassembled WGS sequence"/>
</dbReference>
<feature type="compositionally biased region" description="Basic and acidic residues" evidence="1">
    <location>
        <begin position="357"/>
        <end position="376"/>
    </location>
</feature>
<feature type="transmembrane region" description="Helical" evidence="2">
    <location>
        <begin position="109"/>
        <end position="134"/>
    </location>
</feature>
<keyword evidence="2" id="KW-0472">Membrane</keyword>
<feature type="transmembrane region" description="Helical" evidence="2">
    <location>
        <begin position="171"/>
        <end position="193"/>
    </location>
</feature>
<feature type="transmembrane region" description="Helical" evidence="2">
    <location>
        <begin position="12"/>
        <end position="35"/>
    </location>
</feature>
<evidence type="ECO:0000313" key="3">
    <source>
        <dbReference type="EMBL" id="GID53415.1"/>
    </source>
</evidence>
<dbReference type="RefSeq" id="WP_239145005.1">
    <property type="nucleotide sequence ID" value="NZ_BOMG01000027.1"/>
</dbReference>
<feature type="transmembrane region" description="Helical" evidence="2">
    <location>
        <begin position="68"/>
        <end position="89"/>
    </location>
</feature>
<accession>A0ABQ3X4V1</accession>
<feature type="compositionally biased region" description="Polar residues" evidence="1">
    <location>
        <begin position="479"/>
        <end position="488"/>
    </location>
</feature>
<keyword evidence="2" id="KW-1133">Transmembrane helix</keyword>
<feature type="compositionally biased region" description="Basic and acidic residues" evidence="1">
    <location>
        <begin position="507"/>
        <end position="555"/>
    </location>
</feature>
<keyword evidence="4" id="KW-1185">Reference proteome</keyword>
<evidence type="ECO:0000256" key="1">
    <source>
        <dbReference type="SAM" id="MobiDB-lite"/>
    </source>
</evidence>
<name>A0ABQ3X4V1_9ACTN</name>
<evidence type="ECO:0000313" key="4">
    <source>
        <dbReference type="Proteomes" id="UP000612282"/>
    </source>
</evidence>
<feature type="compositionally biased region" description="Gly residues" evidence="1">
    <location>
        <begin position="447"/>
        <end position="462"/>
    </location>
</feature>
<keyword evidence="2" id="KW-0812">Transmembrane</keyword>